<evidence type="ECO:0000256" key="3">
    <source>
        <dbReference type="ARBA" id="ARBA00023125"/>
    </source>
</evidence>
<proteinExistence type="inferred from homology"/>
<evidence type="ECO:0000313" key="5">
    <source>
        <dbReference type="EMBL" id="MUV03921.1"/>
    </source>
</evidence>
<protein>
    <recommendedName>
        <fullName evidence="4">Type I restriction modification DNA specificity domain-containing protein</fullName>
    </recommendedName>
</protein>
<dbReference type="InterPro" id="IPR052021">
    <property type="entry name" value="Type-I_RS_S_subunit"/>
</dbReference>
<dbReference type="EMBL" id="WOWP01000032">
    <property type="protein sequence ID" value="MUV03921.1"/>
    <property type="molecule type" value="Genomic_DNA"/>
</dbReference>
<comment type="caution">
    <text evidence="5">The sequence shown here is derived from an EMBL/GenBank/DDBJ whole genome shotgun (WGS) entry which is preliminary data.</text>
</comment>
<comment type="similarity">
    <text evidence="1">Belongs to the type-I restriction system S methylase family.</text>
</comment>
<dbReference type="AlphaFoldDB" id="A0A6N8HBT0"/>
<dbReference type="PANTHER" id="PTHR30408">
    <property type="entry name" value="TYPE-1 RESTRICTION ENZYME ECOKI SPECIFICITY PROTEIN"/>
    <property type="match status" value="1"/>
</dbReference>
<keyword evidence="6" id="KW-1185">Reference proteome</keyword>
<name>A0A6N8HBT0_9FLAO</name>
<dbReference type="GO" id="GO:0009307">
    <property type="term" value="P:DNA restriction-modification system"/>
    <property type="evidence" value="ECO:0007669"/>
    <property type="project" value="UniProtKB-KW"/>
</dbReference>
<dbReference type="OrthoDB" id="667970at2"/>
<dbReference type="PANTHER" id="PTHR30408:SF12">
    <property type="entry name" value="TYPE I RESTRICTION ENZYME MJAVIII SPECIFICITY SUBUNIT"/>
    <property type="match status" value="1"/>
</dbReference>
<dbReference type="SUPFAM" id="SSF116734">
    <property type="entry name" value="DNA methylase specificity domain"/>
    <property type="match status" value="1"/>
</dbReference>
<dbReference type="Pfam" id="PF01420">
    <property type="entry name" value="Methylase_S"/>
    <property type="match status" value="1"/>
</dbReference>
<feature type="domain" description="Type I restriction modification DNA specificity" evidence="4">
    <location>
        <begin position="20"/>
        <end position="194"/>
    </location>
</feature>
<keyword evidence="2" id="KW-0680">Restriction system</keyword>
<dbReference type="Proteomes" id="UP000433945">
    <property type="component" value="Unassembled WGS sequence"/>
</dbReference>
<evidence type="ECO:0000256" key="1">
    <source>
        <dbReference type="ARBA" id="ARBA00010923"/>
    </source>
</evidence>
<dbReference type="InterPro" id="IPR000055">
    <property type="entry name" value="Restrct_endonuc_typeI_TRD"/>
</dbReference>
<sequence length="207" mass="24169">MIFKQKISFKDKDGNPYPSWEIYKLKDIAERIVSKNSNNNQNVLTISAQHGLISQLEFFNKSVSAKNVEGYYLLKNGDFAYNKSYSTGYPMGAIKRLNRHNEGVVSTLYICFRFYEKANKDFMEHYFESQIQNNELEKIAQEGARNHGLLNVGVLDFFDIDVNLPSIQEQKRISTFLSKIDQKVQIEKKILEQLDAQRKYLLQQMFV</sequence>
<accession>A0A6N8HBT0</accession>
<dbReference type="Gene3D" id="3.90.220.20">
    <property type="entry name" value="DNA methylase specificity domains"/>
    <property type="match status" value="1"/>
</dbReference>
<evidence type="ECO:0000256" key="2">
    <source>
        <dbReference type="ARBA" id="ARBA00022747"/>
    </source>
</evidence>
<dbReference type="InterPro" id="IPR044946">
    <property type="entry name" value="Restrct_endonuc_typeI_TRD_sf"/>
</dbReference>
<keyword evidence="3" id="KW-0238">DNA-binding</keyword>
<evidence type="ECO:0000259" key="4">
    <source>
        <dbReference type="Pfam" id="PF01420"/>
    </source>
</evidence>
<evidence type="ECO:0000313" key="6">
    <source>
        <dbReference type="Proteomes" id="UP000433945"/>
    </source>
</evidence>
<gene>
    <name evidence="5" type="ORF">GN157_09400</name>
</gene>
<organism evidence="5 6">
    <name type="scientific">Flavobacterium rakeshii</name>
    <dbReference type="NCBI Taxonomy" id="1038845"/>
    <lineage>
        <taxon>Bacteria</taxon>
        <taxon>Pseudomonadati</taxon>
        <taxon>Bacteroidota</taxon>
        <taxon>Flavobacteriia</taxon>
        <taxon>Flavobacteriales</taxon>
        <taxon>Flavobacteriaceae</taxon>
        <taxon>Flavobacterium</taxon>
    </lineage>
</organism>
<reference evidence="5 6" key="1">
    <citation type="submission" date="2019-12" db="EMBL/GenBank/DDBJ databases">
        <authorList>
            <person name="Sun J.-Q."/>
        </authorList>
    </citation>
    <scope>NUCLEOTIDE SEQUENCE [LARGE SCALE GENOMIC DNA]</scope>
    <source>
        <strain evidence="5 6">JCM 17928</strain>
    </source>
</reference>
<dbReference type="GO" id="GO:0003677">
    <property type="term" value="F:DNA binding"/>
    <property type="evidence" value="ECO:0007669"/>
    <property type="project" value="UniProtKB-KW"/>
</dbReference>